<keyword evidence="2" id="KW-1185">Reference proteome</keyword>
<proteinExistence type="predicted"/>
<dbReference type="EMBL" id="ASGP02000006">
    <property type="protein sequence ID" value="KAH9501404.1"/>
    <property type="molecule type" value="Genomic_DNA"/>
</dbReference>
<organism evidence="1 2">
    <name type="scientific">Dermatophagoides farinae</name>
    <name type="common">American house dust mite</name>
    <dbReference type="NCBI Taxonomy" id="6954"/>
    <lineage>
        <taxon>Eukaryota</taxon>
        <taxon>Metazoa</taxon>
        <taxon>Ecdysozoa</taxon>
        <taxon>Arthropoda</taxon>
        <taxon>Chelicerata</taxon>
        <taxon>Arachnida</taxon>
        <taxon>Acari</taxon>
        <taxon>Acariformes</taxon>
        <taxon>Sarcoptiformes</taxon>
        <taxon>Astigmata</taxon>
        <taxon>Psoroptidia</taxon>
        <taxon>Analgoidea</taxon>
        <taxon>Pyroglyphidae</taxon>
        <taxon>Dermatophagoidinae</taxon>
        <taxon>Dermatophagoides</taxon>
    </lineage>
</organism>
<dbReference type="Proteomes" id="UP000790347">
    <property type="component" value="Unassembled WGS sequence"/>
</dbReference>
<sequence>MNITNIYGIQPLSITINFSLYIYFGGCCCCCEADDRYTASAGADVAVPGSFVSTSARKPFSSETYLTRRV</sequence>
<reference evidence="1" key="2">
    <citation type="journal article" date="2022" name="Res Sq">
        <title>Comparative Genomics Reveals Insights into the Divergent Evolution of Astigmatic Mites and Household Pest Adaptations.</title>
        <authorList>
            <person name="Xiong Q."/>
            <person name="Wan A.T.-Y."/>
            <person name="Liu X.-Y."/>
            <person name="Fung C.S.-H."/>
            <person name="Xiao X."/>
            <person name="Malainual N."/>
            <person name="Hou J."/>
            <person name="Wang L."/>
            <person name="Wang M."/>
            <person name="Yang K."/>
            <person name="Cui Y."/>
            <person name="Leung E."/>
            <person name="Nong W."/>
            <person name="Shin S.-K."/>
            <person name="Au S."/>
            <person name="Jeong K.Y."/>
            <person name="Chew F.T."/>
            <person name="Hui J."/>
            <person name="Leung T.F."/>
            <person name="Tungtrongchitr A."/>
            <person name="Zhong N."/>
            <person name="Liu Z."/>
            <person name="Tsui S."/>
        </authorList>
    </citation>
    <scope>NUCLEOTIDE SEQUENCE</scope>
    <source>
        <strain evidence="1">Derf</strain>
        <tissue evidence="1">Whole organism</tissue>
    </source>
</reference>
<evidence type="ECO:0000313" key="2">
    <source>
        <dbReference type="Proteomes" id="UP000790347"/>
    </source>
</evidence>
<gene>
    <name evidence="1" type="ORF">DERF_012251</name>
</gene>
<protein>
    <submittedName>
        <fullName evidence="1">Uncharacterized protein</fullName>
    </submittedName>
</protein>
<evidence type="ECO:0000313" key="1">
    <source>
        <dbReference type="EMBL" id="KAH9501404.1"/>
    </source>
</evidence>
<dbReference type="AlphaFoldDB" id="A0A922HS69"/>
<accession>A0A922HS69</accession>
<reference evidence="1" key="1">
    <citation type="submission" date="2013-05" db="EMBL/GenBank/DDBJ databases">
        <authorList>
            <person name="Yim A.K.Y."/>
            <person name="Chan T.F."/>
            <person name="Ji K.M."/>
            <person name="Liu X.Y."/>
            <person name="Zhou J.W."/>
            <person name="Li R.Q."/>
            <person name="Yang K.Y."/>
            <person name="Li J."/>
            <person name="Li M."/>
            <person name="Law P.T.W."/>
            <person name="Wu Y.L."/>
            <person name="Cai Z.L."/>
            <person name="Qin H."/>
            <person name="Bao Y."/>
            <person name="Leung R.K.K."/>
            <person name="Ng P.K.S."/>
            <person name="Zou J."/>
            <person name="Zhong X.J."/>
            <person name="Ran P.X."/>
            <person name="Zhong N.S."/>
            <person name="Liu Z.G."/>
            <person name="Tsui S.K.W."/>
        </authorList>
    </citation>
    <scope>NUCLEOTIDE SEQUENCE</scope>
    <source>
        <strain evidence="1">Derf</strain>
        <tissue evidence="1">Whole organism</tissue>
    </source>
</reference>
<name>A0A922HS69_DERFA</name>
<comment type="caution">
    <text evidence="1">The sequence shown here is derived from an EMBL/GenBank/DDBJ whole genome shotgun (WGS) entry which is preliminary data.</text>
</comment>